<keyword evidence="12" id="KW-1185">Reference proteome</keyword>
<keyword evidence="6 9" id="KW-0472">Membrane</keyword>
<evidence type="ECO:0000256" key="4">
    <source>
        <dbReference type="ARBA" id="ARBA00022989"/>
    </source>
</evidence>
<dbReference type="EMBL" id="JAWDGP010002467">
    <property type="protein sequence ID" value="KAK3782950.1"/>
    <property type="molecule type" value="Genomic_DNA"/>
</dbReference>
<evidence type="ECO:0000256" key="6">
    <source>
        <dbReference type="ARBA" id="ARBA00023136"/>
    </source>
</evidence>
<feature type="domain" description="Potassium channel" evidence="10">
    <location>
        <begin position="156"/>
        <end position="214"/>
    </location>
</feature>
<evidence type="ECO:0000256" key="7">
    <source>
        <dbReference type="ARBA" id="ARBA00023303"/>
    </source>
</evidence>
<accession>A0AAE1A8G4</accession>
<dbReference type="PANTHER" id="PTHR11003">
    <property type="entry name" value="POTASSIUM CHANNEL, SUBFAMILY K"/>
    <property type="match status" value="1"/>
</dbReference>
<dbReference type="GO" id="GO:0015271">
    <property type="term" value="F:outward rectifier potassium channel activity"/>
    <property type="evidence" value="ECO:0007669"/>
    <property type="project" value="TreeGrafter"/>
</dbReference>
<feature type="transmembrane region" description="Helical" evidence="9">
    <location>
        <begin position="271"/>
        <end position="289"/>
    </location>
</feature>
<comment type="subcellular location">
    <subcellularLocation>
        <location evidence="1">Membrane</location>
        <topology evidence="1">Multi-pass membrane protein</topology>
    </subcellularLocation>
</comment>
<reference evidence="11" key="1">
    <citation type="journal article" date="2023" name="G3 (Bethesda)">
        <title>A reference genome for the long-term kleptoplast-retaining sea slug Elysia crispata morphotype clarki.</title>
        <authorList>
            <person name="Eastman K.E."/>
            <person name="Pendleton A.L."/>
            <person name="Shaikh M.A."/>
            <person name="Suttiyut T."/>
            <person name="Ogas R."/>
            <person name="Tomko P."/>
            <person name="Gavelis G."/>
            <person name="Widhalm J.R."/>
            <person name="Wisecaver J.H."/>
        </authorList>
    </citation>
    <scope>NUCLEOTIDE SEQUENCE</scope>
    <source>
        <strain evidence="11">ECLA1</strain>
    </source>
</reference>
<dbReference type="GO" id="GO:0022841">
    <property type="term" value="F:potassium ion leak channel activity"/>
    <property type="evidence" value="ECO:0007669"/>
    <property type="project" value="TreeGrafter"/>
</dbReference>
<dbReference type="Proteomes" id="UP001283361">
    <property type="component" value="Unassembled WGS sequence"/>
</dbReference>
<feature type="transmembrane region" description="Helical" evidence="9">
    <location>
        <begin position="67"/>
        <end position="92"/>
    </location>
</feature>
<evidence type="ECO:0000256" key="2">
    <source>
        <dbReference type="ARBA" id="ARBA00022448"/>
    </source>
</evidence>
<dbReference type="AlphaFoldDB" id="A0AAE1A8G4"/>
<comment type="caution">
    <text evidence="11">The sequence shown here is derived from an EMBL/GenBank/DDBJ whole genome shotgun (WGS) entry which is preliminary data.</text>
</comment>
<feature type="transmembrane region" description="Helical" evidence="9">
    <location>
        <begin position="193"/>
        <end position="217"/>
    </location>
</feature>
<gene>
    <name evidence="11" type="ORF">RRG08_065861</name>
</gene>
<dbReference type="SUPFAM" id="SSF81324">
    <property type="entry name" value="Voltage-gated potassium channels"/>
    <property type="match status" value="2"/>
</dbReference>
<keyword evidence="3 8" id="KW-0812">Transmembrane</keyword>
<dbReference type="GO" id="GO:0030322">
    <property type="term" value="P:stabilization of membrane potential"/>
    <property type="evidence" value="ECO:0007669"/>
    <property type="project" value="TreeGrafter"/>
</dbReference>
<dbReference type="InterPro" id="IPR013099">
    <property type="entry name" value="K_chnl_dom"/>
</dbReference>
<dbReference type="PANTHER" id="PTHR11003:SF334">
    <property type="entry name" value="FI03418P"/>
    <property type="match status" value="1"/>
</dbReference>
<dbReference type="PRINTS" id="PR01333">
    <property type="entry name" value="2POREKCHANEL"/>
</dbReference>
<evidence type="ECO:0000313" key="12">
    <source>
        <dbReference type="Proteomes" id="UP001283361"/>
    </source>
</evidence>
<comment type="similarity">
    <text evidence="8">Belongs to the two pore domain potassium channel (TC 1.A.1.8) family.</text>
</comment>
<dbReference type="GO" id="GO:0005886">
    <property type="term" value="C:plasma membrane"/>
    <property type="evidence" value="ECO:0007669"/>
    <property type="project" value="TreeGrafter"/>
</dbReference>
<keyword evidence="4 9" id="KW-1133">Transmembrane helix</keyword>
<evidence type="ECO:0000256" key="9">
    <source>
        <dbReference type="SAM" id="Phobius"/>
    </source>
</evidence>
<organism evidence="11 12">
    <name type="scientific">Elysia crispata</name>
    <name type="common">lettuce slug</name>
    <dbReference type="NCBI Taxonomy" id="231223"/>
    <lineage>
        <taxon>Eukaryota</taxon>
        <taxon>Metazoa</taxon>
        <taxon>Spiralia</taxon>
        <taxon>Lophotrochozoa</taxon>
        <taxon>Mollusca</taxon>
        <taxon>Gastropoda</taxon>
        <taxon>Heterobranchia</taxon>
        <taxon>Euthyneura</taxon>
        <taxon>Panpulmonata</taxon>
        <taxon>Sacoglossa</taxon>
        <taxon>Placobranchoidea</taxon>
        <taxon>Plakobranchidae</taxon>
        <taxon>Elysia</taxon>
    </lineage>
</organism>
<protein>
    <recommendedName>
        <fullName evidence="10">Potassium channel domain-containing protein</fullName>
    </recommendedName>
</protein>
<name>A0AAE1A8G4_9GAST</name>
<keyword evidence="7 8" id="KW-0407">Ion channel</keyword>
<evidence type="ECO:0000313" key="11">
    <source>
        <dbReference type="EMBL" id="KAK3782950.1"/>
    </source>
</evidence>
<proteinExistence type="inferred from homology"/>
<evidence type="ECO:0000256" key="8">
    <source>
        <dbReference type="RuleBase" id="RU003857"/>
    </source>
</evidence>
<keyword evidence="2 8" id="KW-0813">Transport</keyword>
<sequence length="321" mass="35908">MAWMDAFRSTSAPNLSISRFEEDLPYAMSNSNIRDREKSLAVKAVDSRVMSFSIGENESSRKSPWKLLLTMLVLIWVLAAYVNLGAITMMTLESTEDKEGLDKLRYNITSSIKLLKVIYSDERQIKEGINKLLLQFQHAVVDATRNNWEEGSSIIPNQWTYGASLLYAATLVTTVGYGNIVPKTPEGQIFTMLYSLVGIPFTLLCISTVGDILARMFRTLVDVLGLGEKDPWDGSVYVPLWISVSVIVLYLCVGSALFIVATNHKWTYIEAFYFSFITLSTIGLGDYVYGDTGKTDTSYIVSILICLENLDLVTEPSTQHH</sequence>
<dbReference type="InterPro" id="IPR003280">
    <property type="entry name" value="2pore_dom_K_chnl"/>
</dbReference>
<dbReference type="Gene3D" id="1.10.287.70">
    <property type="match status" value="1"/>
</dbReference>
<evidence type="ECO:0000259" key="10">
    <source>
        <dbReference type="Pfam" id="PF07885"/>
    </source>
</evidence>
<evidence type="ECO:0000256" key="1">
    <source>
        <dbReference type="ARBA" id="ARBA00004141"/>
    </source>
</evidence>
<evidence type="ECO:0000256" key="5">
    <source>
        <dbReference type="ARBA" id="ARBA00023065"/>
    </source>
</evidence>
<dbReference type="Pfam" id="PF07885">
    <property type="entry name" value="Ion_trans_2"/>
    <property type="match status" value="2"/>
</dbReference>
<feature type="transmembrane region" description="Helical" evidence="9">
    <location>
        <begin position="237"/>
        <end position="259"/>
    </location>
</feature>
<feature type="transmembrane region" description="Helical" evidence="9">
    <location>
        <begin position="159"/>
        <end position="181"/>
    </location>
</feature>
<evidence type="ECO:0000256" key="3">
    <source>
        <dbReference type="ARBA" id="ARBA00022692"/>
    </source>
</evidence>
<feature type="domain" description="Potassium channel" evidence="10">
    <location>
        <begin position="246"/>
        <end position="293"/>
    </location>
</feature>
<keyword evidence="5 8" id="KW-0406">Ion transport</keyword>